<dbReference type="SUPFAM" id="SSF50494">
    <property type="entry name" value="Trypsin-like serine proteases"/>
    <property type="match status" value="1"/>
</dbReference>
<dbReference type="InterPro" id="IPR009003">
    <property type="entry name" value="Peptidase_S1_PA"/>
</dbReference>
<dbReference type="PANTHER" id="PTHR43343:SF3">
    <property type="entry name" value="PROTEASE DO-LIKE 8, CHLOROPLASTIC"/>
    <property type="match status" value="1"/>
</dbReference>
<comment type="caution">
    <text evidence="5">The sequence shown here is derived from an EMBL/GenBank/DDBJ whole genome shotgun (WGS) entry which is preliminary data.</text>
</comment>
<gene>
    <name evidence="5" type="ORF">AB2L28_07950</name>
</gene>
<feature type="compositionally biased region" description="Pro residues" evidence="3">
    <location>
        <begin position="53"/>
        <end position="67"/>
    </location>
</feature>
<dbReference type="InterPro" id="IPR001478">
    <property type="entry name" value="PDZ"/>
</dbReference>
<dbReference type="PROSITE" id="PS50106">
    <property type="entry name" value="PDZ"/>
    <property type="match status" value="1"/>
</dbReference>
<dbReference type="InterPro" id="IPR051201">
    <property type="entry name" value="Chloro_Bact_Ser_Proteases"/>
</dbReference>
<feature type="compositionally biased region" description="Basic and acidic residues" evidence="3">
    <location>
        <begin position="11"/>
        <end position="20"/>
    </location>
</feature>
<sequence length="458" mass="45617">MSEPHGPAGDASRHGGDGRPDPWAAPGHEDRSASGSRWSGDPWGQAPAGHDAFPPPYDPYRAGPPAPDAARTEAFGPSPGPGGEPHPPSPSPARRSPARWIGAGSLVLVLGVVGGFAGGLLQDELSEARDGTYPAVSLPSPSAGSTERPAGSVAGIAAAALPSVVALQVQGSQGAGTGSGFVLDAPTDGGSFVLTNNHVIAGADPDGVVVVFQDGRQAPGRVVGADASYDLAVVRVERTGLRALPFGDSSGVVVGDPVVAVGAPLGLQGTVTEGIVSALNRPVTAGASQDDASYIQAIQTDAAINPGNSGGPLLNAAGEVIGINSAIAALPGLGGQAPTGSIGLGFSIPSEQARRTAEQLIRTGRAVHPVIKVSLDGTYRGQGVRIVDQPGAVEAGGPGDRAGLQPGDVVLAIDGRPVTEPSELIVDIRAREPGETVTLSVRRGPESVDVPVTLEADG</sequence>
<organism evidence="5 6">
    <name type="scientific">Kineococcus mangrovi</name>
    <dbReference type="NCBI Taxonomy" id="1660183"/>
    <lineage>
        <taxon>Bacteria</taxon>
        <taxon>Bacillati</taxon>
        <taxon>Actinomycetota</taxon>
        <taxon>Actinomycetes</taxon>
        <taxon>Kineosporiales</taxon>
        <taxon>Kineosporiaceae</taxon>
        <taxon>Kineococcus</taxon>
    </lineage>
</organism>
<keyword evidence="1" id="KW-0645">Protease</keyword>
<dbReference type="SMART" id="SM00228">
    <property type="entry name" value="PDZ"/>
    <property type="match status" value="1"/>
</dbReference>
<feature type="region of interest" description="Disordered" evidence="3">
    <location>
        <begin position="1"/>
        <end position="97"/>
    </location>
</feature>
<evidence type="ECO:0000313" key="6">
    <source>
        <dbReference type="Proteomes" id="UP001566476"/>
    </source>
</evidence>
<dbReference type="InterPro" id="IPR001940">
    <property type="entry name" value="Peptidase_S1C"/>
</dbReference>
<name>A0ABV4I0G9_9ACTN</name>
<dbReference type="SUPFAM" id="SSF50156">
    <property type="entry name" value="PDZ domain-like"/>
    <property type="match status" value="1"/>
</dbReference>
<evidence type="ECO:0000256" key="1">
    <source>
        <dbReference type="ARBA" id="ARBA00022670"/>
    </source>
</evidence>
<proteinExistence type="predicted"/>
<dbReference type="RefSeq" id="WP_370718209.1">
    <property type="nucleotide sequence ID" value="NZ_JBGGTQ010000003.1"/>
</dbReference>
<dbReference type="PRINTS" id="PR00834">
    <property type="entry name" value="PROTEASES2C"/>
</dbReference>
<feature type="domain" description="PDZ" evidence="4">
    <location>
        <begin position="372"/>
        <end position="445"/>
    </location>
</feature>
<dbReference type="Proteomes" id="UP001566476">
    <property type="component" value="Unassembled WGS sequence"/>
</dbReference>
<dbReference type="Gene3D" id="2.30.42.10">
    <property type="match status" value="1"/>
</dbReference>
<keyword evidence="2" id="KW-0378">Hydrolase</keyword>
<dbReference type="Pfam" id="PF13180">
    <property type="entry name" value="PDZ_2"/>
    <property type="match status" value="1"/>
</dbReference>
<dbReference type="Pfam" id="PF13365">
    <property type="entry name" value="Trypsin_2"/>
    <property type="match status" value="1"/>
</dbReference>
<evidence type="ECO:0000256" key="2">
    <source>
        <dbReference type="ARBA" id="ARBA00022801"/>
    </source>
</evidence>
<dbReference type="Gene3D" id="2.40.10.120">
    <property type="match status" value="1"/>
</dbReference>
<keyword evidence="6" id="KW-1185">Reference proteome</keyword>
<dbReference type="EMBL" id="JBGGTQ010000003">
    <property type="protein sequence ID" value="MEZ0492170.1"/>
    <property type="molecule type" value="Genomic_DNA"/>
</dbReference>
<evidence type="ECO:0000259" key="4">
    <source>
        <dbReference type="PROSITE" id="PS50106"/>
    </source>
</evidence>
<dbReference type="InterPro" id="IPR036034">
    <property type="entry name" value="PDZ_sf"/>
</dbReference>
<feature type="compositionally biased region" description="Pro residues" evidence="3">
    <location>
        <begin position="78"/>
        <end position="91"/>
    </location>
</feature>
<reference evidence="5 6" key="1">
    <citation type="submission" date="2024-07" db="EMBL/GenBank/DDBJ databases">
        <authorList>
            <person name="Thanompreechachai J."/>
            <person name="Duangmal K."/>
        </authorList>
    </citation>
    <scope>NUCLEOTIDE SEQUENCE [LARGE SCALE GENOMIC DNA]</scope>
    <source>
        <strain evidence="5 6">TBRC 1896</strain>
    </source>
</reference>
<evidence type="ECO:0000313" key="5">
    <source>
        <dbReference type="EMBL" id="MEZ0492170.1"/>
    </source>
</evidence>
<protein>
    <submittedName>
        <fullName evidence="5">Trypsin-like peptidase domain-containing protein</fullName>
    </submittedName>
</protein>
<accession>A0ABV4I0G9</accession>
<evidence type="ECO:0000256" key="3">
    <source>
        <dbReference type="SAM" id="MobiDB-lite"/>
    </source>
</evidence>
<dbReference type="PANTHER" id="PTHR43343">
    <property type="entry name" value="PEPTIDASE S12"/>
    <property type="match status" value="1"/>
</dbReference>